<evidence type="ECO:0000313" key="5">
    <source>
        <dbReference type="Proteomes" id="UP000010094"/>
    </source>
</evidence>
<keyword evidence="1" id="KW-0175">Coiled coil</keyword>
<reference evidence="4 5" key="1">
    <citation type="journal article" date="2012" name="Proc. Natl. Acad. Sci. U.S.A.">
        <title>Gain and loss of multiple functionally related, horizontally transferred genes in the reduced genomes of two microsporidian parasites.</title>
        <authorList>
            <person name="Pombert J.-F."/>
            <person name="Selman M."/>
            <person name="Burki F."/>
            <person name="Bardell F.T."/>
            <person name="Farinelli L."/>
            <person name="Solter L.F."/>
            <person name="Whitman D.W."/>
            <person name="Weiss L.M."/>
            <person name="Corradi N."/>
            <person name="Keeling P.J."/>
        </authorList>
    </citation>
    <scope>NUCLEOTIDE SEQUENCE [LARGE SCALE GENOMIC DNA]</scope>
    <source>
        <strain evidence="4 5">SJ-2008</strain>
    </source>
</reference>
<keyword evidence="3" id="KW-0732">Signal</keyword>
<feature type="coiled-coil region" evidence="1">
    <location>
        <begin position="160"/>
        <end position="187"/>
    </location>
</feature>
<organism evidence="4 5">
    <name type="scientific">Encephalitozoon romaleae (strain SJ-2008)</name>
    <name type="common">Microsporidian parasite</name>
    <dbReference type="NCBI Taxonomy" id="1178016"/>
    <lineage>
        <taxon>Eukaryota</taxon>
        <taxon>Fungi</taxon>
        <taxon>Fungi incertae sedis</taxon>
        <taxon>Microsporidia</taxon>
        <taxon>Unikaryonidae</taxon>
        <taxon>Encephalitozoon</taxon>
    </lineage>
</organism>
<gene>
    <name evidence="4" type="ordered locus">EROM_020900</name>
</gene>
<feature type="region of interest" description="Disordered" evidence="2">
    <location>
        <begin position="45"/>
        <end position="68"/>
    </location>
</feature>
<dbReference type="EMBL" id="CP003519">
    <property type="protein sequence ID" value="AFN82565.1"/>
    <property type="molecule type" value="Genomic_DNA"/>
</dbReference>
<feature type="signal peptide" evidence="3">
    <location>
        <begin position="1"/>
        <end position="18"/>
    </location>
</feature>
<evidence type="ECO:0000256" key="1">
    <source>
        <dbReference type="SAM" id="Coils"/>
    </source>
</evidence>
<protein>
    <submittedName>
        <fullName evidence="4">Uncharacterized protein</fullName>
    </submittedName>
</protein>
<accession>I7AD89</accession>
<dbReference type="Proteomes" id="UP000010094">
    <property type="component" value="Chromosome II"/>
</dbReference>
<evidence type="ECO:0000313" key="4">
    <source>
        <dbReference type="EMBL" id="AFN82565.1"/>
    </source>
</evidence>
<keyword evidence="5" id="KW-1185">Reference proteome</keyword>
<dbReference type="AlphaFoldDB" id="I7AD89"/>
<dbReference type="GeneID" id="20520851"/>
<evidence type="ECO:0000256" key="3">
    <source>
        <dbReference type="SAM" id="SignalP"/>
    </source>
</evidence>
<feature type="region of interest" description="Disordered" evidence="2">
    <location>
        <begin position="96"/>
        <end position="125"/>
    </location>
</feature>
<proteinExistence type="predicted"/>
<dbReference type="VEuPathDB" id="MicrosporidiaDB:EROM_020900"/>
<dbReference type="RefSeq" id="XP_009264062.1">
    <property type="nucleotide sequence ID" value="XM_009265787.1"/>
</dbReference>
<name>I7AD89_ENCRO</name>
<feature type="chain" id="PRO_5003707771" evidence="3">
    <location>
        <begin position="19"/>
        <end position="221"/>
    </location>
</feature>
<dbReference type="KEGG" id="ero:EROM_020900"/>
<dbReference type="OrthoDB" id="2191456at2759"/>
<evidence type="ECO:0000256" key="2">
    <source>
        <dbReference type="SAM" id="MobiDB-lite"/>
    </source>
</evidence>
<sequence length="221" mass="24794">MRLLVVSMILGFRAFCKSEDSSAKSTDSIFKKFLEVAVKDEHKRLLPSKDRNHGMPHTQGPSHPAQRKKTVIVLEEDSEKKSMILNPKMGQKLESISDEVEKKNTASTSHKPLKTASEDTPKPEIQPDLTFETPISASFLLKPLEPKKEIALTQAEVKEIKEGLKALDKISKDLESLKARFQSVSKRILGSEKEEKGAKPPTDLLNYNFIEVTETGQPEKK</sequence>
<dbReference type="HOGENOM" id="CLU_1261500_0_0_1"/>